<dbReference type="Gene3D" id="2.40.50.100">
    <property type="match status" value="1"/>
</dbReference>
<dbReference type="OrthoDB" id="2023301at2"/>
<comment type="subcellular location">
    <subcellularLocation>
        <location evidence="1">Cell envelope</location>
    </subcellularLocation>
</comment>
<dbReference type="GO" id="GO:0022857">
    <property type="term" value="F:transmembrane transporter activity"/>
    <property type="evidence" value="ECO:0007669"/>
    <property type="project" value="InterPro"/>
</dbReference>
<dbReference type="AlphaFoldDB" id="A0A4P8XPG3"/>
<name>A0A4P8XPG3_9BACL</name>
<accession>A0A4P8XPG3</accession>
<protein>
    <submittedName>
        <fullName evidence="7">Efflux transporter</fullName>
    </submittedName>
</protein>
<dbReference type="KEGG" id="palo:E6C60_2829"/>
<evidence type="ECO:0000256" key="3">
    <source>
        <dbReference type="ARBA" id="ARBA00023054"/>
    </source>
</evidence>
<dbReference type="Gene3D" id="2.40.420.20">
    <property type="match status" value="1"/>
</dbReference>
<gene>
    <name evidence="7" type="ORF">E6C60_2829</name>
</gene>
<dbReference type="GO" id="GO:0030313">
    <property type="term" value="C:cell envelope"/>
    <property type="evidence" value="ECO:0007669"/>
    <property type="project" value="UniProtKB-SubCell"/>
</dbReference>
<keyword evidence="8" id="KW-1185">Reference proteome</keyword>
<proteinExistence type="inferred from homology"/>
<evidence type="ECO:0000256" key="4">
    <source>
        <dbReference type="SAM" id="Coils"/>
    </source>
</evidence>
<dbReference type="PANTHER" id="PTHR32347">
    <property type="entry name" value="EFFLUX SYSTEM COMPONENT YKNX-RELATED"/>
    <property type="match status" value="1"/>
</dbReference>
<feature type="region of interest" description="Disordered" evidence="5">
    <location>
        <begin position="431"/>
        <end position="451"/>
    </location>
</feature>
<dbReference type="InterPro" id="IPR058636">
    <property type="entry name" value="Beta-barrel_YknX"/>
</dbReference>
<dbReference type="Pfam" id="PF25990">
    <property type="entry name" value="Beta-barrel_YknX"/>
    <property type="match status" value="1"/>
</dbReference>
<dbReference type="RefSeq" id="WP_138226395.1">
    <property type="nucleotide sequence ID" value="NZ_CP040396.1"/>
</dbReference>
<evidence type="ECO:0000313" key="7">
    <source>
        <dbReference type="EMBL" id="QCT03541.1"/>
    </source>
</evidence>
<feature type="coiled-coil region" evidence="4">
    <location>
        <begin position="95"/>
        <end position="129"/>
    </location>
</feature>
<evidence type="ECO:0000259" key="6">
    <source>
        <dbReference type="Pfam" id="PF25990"/>
    </source>
</evidence>
<dbReference type="Gene3D" id="2.40.30.170">
    <property type="match status" value="1"/>
</dbReference>
<feature type="domain" description="YknX-like beta-barrel" evidence="6">
    <location>
        <begin position="200"/>
        <end position="272"/>
    </location>
</feature>
<dbReference type="InterPro" id="IPR050465">
    <property type="entry name" value="UPF0194_transport"/>
</dbReference>
<dbReference type="NCBIfam" id="TIGR01730">
    <property type="entry name" value="RND_mfp"/>
    <property type="match status" value="1"/>
</dbReference>
<dbReference type="GO" id="GO:0016020">
    <property type="term" value="C:membrane"/>
    <property type="evidence" value="ECO:0007669"/>
    <property type="project" value="InterPro"/>
</dbReference>
<organism evidence="7 8">
    <name type="scientific">Paenibacillus algicola</name>
    <dbReference type="NCBI Taxonomy" id="2565926"/>
    <lineage>
        <taxon>Bacteria</taxon>
        <taxon>Bacillati</taxon>
        <taxon>Bacillota</taxon>
        <taxon>Bacilli</taxon>
        <taxon>Bacillales</taxon>
        <taxon>Paenibacillaceae</taxon>
        <taxon>Paenibacillus</taxon>
    </lineage>
</organism>
<evidence type="ECO:0000256" key="1">
    <source>
        <dbReference type="ARBA" id="ARBA00004196"/>
    </source>
</evidence>
<feature type="region of interest" description="Disordered" evidence="5">
    <location>
        <begin position="302"/>
        <end position="372"/>
    </location>
</feature>
<keyword evidence="3 4" id="KW-0175">Coiled coil</keyword>
<reference evidence="7 8" key="1">
    <citation type="submission" date="2019-05" db="EMBL/GenBank/DDBJ databases">
        <authorList>
            <person name="Chen C."/>
        </authorList>
    </citation>
    <scope>NUCLEOTIDE SEQUENCE [LARGE SCALE GENOMIC DNA]</scope>
    <source>
        <strain evidence="7 8">HB172198</strain>
    </source>
</reference>
<dbReference type="PANTHER" id="PTHR32347:SF14">
    <property type="entry name" value="EFFLUX SYSTEM COMPONENT YKNX-RELATED"/>
    <property type="match status" value="1"/>
</dbReference>
<feature type="compositionally biased region" description="Gly residues" evidence="5">
    <location>
        <begin position="342"/>
        <end position="357"/>
    </location>
</feature>
<dbReference type="Proteomes" id="UP000300879">
    <property type="component" value="Chromosome"/>
</dbReference>
<dbReference type="InterPro" id="IPR006143">
    <property type="entry name" value="RND_pump_MFP"/>
</dbReference>
<dbReference type="SUPFAM" id="SSF111369">
    <property type="entry name" value="HlyD-like secretion proteins"/>
    <property type="match status" value="1"/>
</dbReference>
<dbReference type="EMBL" id="CP040396">
    <property type="protein sequence ID" value="QCT03541.1"/>
    <property type="molecule type" value="Genomic_DNA"/>
</dbReference>
<sequence length="451" mass="47182">MKWKGLLLAAGIGLTGLGAWWGYSYLKPTEATQAAASPVVTVQKGVLEVHVSGTGSIEPAAREIVKFSDNRTIAQVHVAEKEEVKAGDVLITLEAEDVSDKLRVQELNMEKKQLELDELQKKWDEAADEDVRESLTVSIRKQELDMELNQLEIDALVEAQVAEVIKAPADGRVQGIEVKAGDVINQSVNLLEIVDYSHLQMKVNVDELDIAKVKLGQAAEVLVEALPQQSYTGEVTQIAEEGNSTGGVAHFEVTILLKDHTGLKSGMSAEATIQVEQKADVLYLPITAVQSSQNQYYVRVPQNEPASGSTDDEEDTANPAQDTPGSEEVQAARAERMRVAGAEGGGSGMGTGAGGGMRSLTGKQPGSGGMTAAAGQGMQVMVEVGVHNEDFIEIISGLNEGDLVQLPVTASSSAATPMNAGMGGLFPGAGGGGGAGLGGQRARPDGMGGGN</sequence>
<evidence type="ECO:0000256" key="2">
    <source>
        <dbReference type="ARBA" id="ARBA00009477"/>
    </source>
</evidence>
<evidence type="ECO:0000313" key="8">
    <source>
        <dbReference type="Proteomes" id="UP000300879"/>
    </source>
</evidence>
<evidence type="ECO:0000256" key="5">
    <source>
        <dbReference type="SAM" id="MobiDB-lite"/>
    </source>
</evidence>
<comment type="similarity">
    <text evidence="2">Belongs to the membrane fusion protein (MFP) (TC 8.A.1) family.</text>
</comment>